<feature type="domain" description="Riboflavin kinase" evidence="16">
    <location>
        <begin position="183"/>
        <end position="307"/>
    </location>
</feature>
<dbReference type="InterPro" id="IPR015864">
    <property type="entry name" value="FAD_synthase"/>
</dbReference>
<evidence type="ECO:0000256" key="10">
    <source>
        <dbReference type="ARBA" id="ARBA00022827"/>
    </source>
</evidence>
<dbReference type="SUPFAM" id="SSF52374">
    <property type="entry name" value="Nucleotidylyl transferase"/>
    <property type="match status" value="1"/>
</dbReference>
<keyword evidence="11 15" id="KW-0067">ATP-binding</keyword>
<comment type="function">
    <text evidence="1">Catalyzes the phosphorylation of riboflavin to FMN followed by the adenylation of FMN to FAD.</text>
</comment>
<dbReference type="GO" id="GO:0003919">
    <property type="term" value="F:FMN adenylyltransferase activity"/>
    <property type="evidence" value="ECO:0007669"/>
    <property type="project" value="UniProtKB-UniRule"/>
</dbReference>
<evidence type="ECO:0000256" key="2">
    <source>
        <dbReference type="ARBA" id="ARBA00004726"/>
    </source>
</evidence>
<comment type="catalytic activity">
    <reaction evidence="14 15">
        <text>FMN + ATP + H(+) = FAD + diphosphate</text>
        <dbReference type="Rhea" id="RHEA:17237"/>
        <dbReference type="ChEBI" id="CHEBI:15378"/>
        <dbReference type="ChEBI" id="CHEBI:30616"/>
        <dbReference type="ChEBI" id="CHEBI:33019"/>
        <dbReference type="ChEBI" id="CHEBI:57692"/>
        <dbReference type="ChEBI" id="CHEBI:58210"/>
        <dbReference type="EC" id="2.7.7.2"/>
    </reaction>
</comment>
<dbReference type="FunFam" id="3.40.50.620:FF:000021">
    <property type="entry name" value="Riboflavin biosynthesis protein"/>
    <property type="match status" value="1"/>
</dbReference>
<gene>
    <name evidence="17" type="primary">ribF</name>
    <name evidence="17" type="ORF">SPSYN_02351</name>
</gene>
<dbReference type="GO" id="GO:0006747">
    <property type="term" value="P:FAD biosynthetic process"/>
    <property type="evidence" value="ECO:0007669"/>
    <property type="project" value="UniProtKB-UniRule"/>
</dbReference>
<keyword evidence="12" id="KW-0511">Multifunctional enzyme</keyword>
<dbReference type="EC" id="2.7.1.26" evidence="15"/>
<name>A0A9D2WP95_9FIRM</name>
<evidence type="ECO:0000256" key="1">
    <source>
        <dbReference type="ARBA" id="ARBA00002121"/>
    </source>
</evidence>
<dbReference type="InterPro" id="IPR023468">
    <property type="entry name" value="Riboflavin_kinase"/>
</dbReference>
<dbReference type="OrthoDB" id="9803667at2"/>
<keyword evidence="18" id="KW-1185">Reference proteome</keyword>
<keyword evidence="8 15" id="KW-0547">Nucleotide-binding</keyword>
<keyword evidence="5 15" id="KW-0288">FMN</keyword>
<dbReference type="PANTHER" id="PTHR22749:SF6">
    <property type="entry name" value="RIBOFLAVIN KINASE"/>
    <property type="match status" value="1"/>
</dbReference>
<proteinExistence type="inferred from homology"/>
<dbReference type="Gene3D" id="3.40.50.620">
    <property type="entry name" value="HUPs"/>
    <property type="match status" value="1"/>
</dbReference>
<dbReference type="InterPro" id="IPR015865">
    <property type="entry name" value="Riboflavin_kinase_bac/euk"/>
</dbReference>
<keyword evidence="6 15" id="KW-0808">Transferase</keyword>
<reference evidence="17" key="1">
    <citation type="submission" date="2016-02" db="EMBL/GenBank/DDBJ databases">
        <title>Draft Genome Sequence of Sporotomaculum syntrophicum Strain FB, a Syntrophic Benzoate Degrader.</title>
        <authorList>
            <person name="Nobu M.K."/>
            <person name="Narihiro T."/>
            <person name="Qiu Y.-L."/>
            <person name="Ohashi A."/>
            <person name="Liu W.-T."/>
            <person name="Yuji S."/>
        </authorList>
    </citation>
    <scope>NUCLEOTIDE SEQUENCE</scope>
    <source>
        <strain evidence="17">FB</strain>
    </source>
</reference>
<dbReference type="PIRSF" id="PIRSF004491">
    <property type="entry name" value="FAD_Synth"/>
    <property type="match status" value="1"/>
</dbReference>
<sequence length="312" mass="34676">MRIYRDWKGLKDTFKDLVVGLGNFDGIHLGHQRLISDIVAKAKAVNGTPAVFTFDPHPLALLNPQGAPPLILPPNVKRDMFAKLGVEVLLWIPFTEEFARLSPEDFIKQVLYEQLAVRAVLVGYNYTFGYLGLGTPELLEDYGERLGFDVEVLQPVSINGQPVSSTLIRSLLADGEITEARKFLGYSPVLEGTVVYGERRGSTLGFPTANIEVAQNLLVPANGVYSVKVNLEGQSWGGVANIGIKPTFHSNSFMRSIEVHLLDYSGNLYGKVIKVHFIRRLRNEQKFNSAVELVEQIQKDIYEARIDASFAV</sequence>
<protein>
    <recommendedName>
        <fullName evidence="15">Riboflavin biosynthesis protein</fullName>
    </recommendedName>
    <domain>
        <recommendedName>
            <fullName evidence="15">Riboflavin kinase</fullName>
            <ecNumber evidence="15">2.7.1.26</ecNumber>
        </recommendedName>
        <alternativeName>
            <fullName evidence="15">Flavokinase</fullName>
        </alternativeName>
    </domain>
    <domain>
        <recommendedName>
            <fullName evidence="15">FMN adenylyltransferase</fullName>
            <ecNumber evidence="15">2.7.7.2</ecNumber>
        </recommendedName>
        <alternativeName>
            <fullName evidence="15">FAD pyrophosphorylase</fullName>
        </alternativeName>
        <alternativeName>
            <fullName evidence="15">FAD synthase</fullName>
        </alternativeName>
    </domain>
</protein>
<evidence type="ECO:0000256" key="5">
    <source>
        <dbReference type="ARBA" id="ARBA00022643"/>
    </source>
</evidence>
<dbReference type="Proteomes" id="UP000798488">
    <property type="component" value="Unassembled WGS sequence"/>
</dbReference>
<comment type="catalytic activity">
    <reaction evidence="13 15">
        <text>riboflavin + ATP = FMN + ADP + H(+)</text>
        <dbReference type="Rhea" id="RHEA:14357"/>
        <dbReference type="ChEBI" id="CHEBI:15378"/>
        <dbReference type="ChEBI" id="CHEBI:30616"/>
        <dbReference type="ChEBI" id="CHEBI:57986"/>
        <dbReference type="ChEBI" id="CHEBI:58210"/>
        <dbReference type="ChEBI" id="CHEBI:456216"/>
        <dbReference type="EC" id="2.7.1.26"/>
    </reaction>
</comment>
<keyword evidence="10 15" id="KW-0274">FAD</keyword>
<dbReference type="RefSeq" id="WP_161822642.1">
    <property type="nucleotide sequence ID" value="NZ_LSRS01000005.1"/>
</dbReference>
<dbReference type="GO" id="GO:0009398">
    <property type="term" value="P:FMN biosynthetic process"/>
    <property type="evidence" value="ECO:0007669"/>
    <property type="project" value="UniProtKB-UniRule"/>
</dbReference>
<dbReference type="InterPro" id="IPR014729">
    <property type="entry name" value="Rossmann-like_a/b/a_fold"/>
</dbReference>
<dbReference type="FunFam" id="2.40.30.30:FF:000003">
    <property type="entry name" value="Riboflavin biosynthesis protein"/>
    <property type="match status" value="1"/>
</dbReference>
<dbReference type="InterPro" id="IPR023465">
    <property type="entry name" value="Riboflavin_kinase_dom_sf"/>
</dbReference>
<dbReference type="NCBIfam" id="NF004160">
    <property type="entry name" value="PRK05627.1-3"/>
    <property type="match status" value="1"/>
</dbReference>
<evidence type="ECO:0000259" key="16">
    <source>
        <dbReference type="SMART" id="SM00904"/>
    </source>
</evidence>
<dbReference type="Gene3D" id="2.40.30.30">
    <property type="entry name" value="Riboflavin kinase-like"/>
    <property type="match status" value="1"/>
</dbReference>
<keyword evidence="4 15" id="KW-0285">Flavoprotein</keyword>
<dbReference type="Pfam" id="PF01687">
    <property type="entry name" value="Flavokinase"/>
    <property type="match status" value="1"/>
</dbReference>
<evidence type="ECO:0000256" key="14">
    <source>
        <dbReference type="ARBA" id="ARBA00049494"/>
    </source>
</evidence>
<organism evidence="17 18">
    <name type="scientific">Sporotomaculum syntrophicum</name>
    <dbReference type="NCBI Taxonomy" id="182264"/>
    <lineage>
        <taxon>Bacteria</taxon>
        <taxon>Bacillati</taxon>
        <taxon>Bacillota</taxon>
        <taxon>Clostridia</taxon>
        <taxon>Eubacteriales</taxon>
        <taxon>Desulfallaceae</taxon>
        <taxon>Sporotomaculum</taxon>
    </lineage>
</organism>
<dbReference type="AlphaFoldDB" id="A0A9D2WP95"/>
<comment type="pathway">
    <text evidence="2 15">Cofactor biosynthesis; FAD biosynthesis; FAD from FMN: step 1/1.</text>
</comment>
<evidence type="ECO:0000256" key="13">
    <source>
        <dbReference type="ARBA" id="ARBA00047880"/>
    </source>
</evidence>
<evidence type="ECO:0000256" key="11">
    <source>
        <dbReference type="ARBA" id="ARBA00022840"/>
    </source>
</evidence>
<accession>A0A9D2WP95</accession>
<evidence type="ECO:0000313" key="18">
    <source>
        <dbReference type="Proteomes" id="UP000798488"/>
    </source>
</evidence>
<evidence type="ECO:0000256" key="9">
    <source>
        <dbReference type="ARBA" id="ARBA00022777"/>
    </source>
</evidence>
<keyword evidence="9 15" id="KW-0418">Kinase</keyword>
<dbReference type="NCBIfam" id="TIGR00083">
    <property type="entry name" value="ribF"/>
    <property type="match status" value="1"/>
</dbReference>
<dbReference type="GO" id="GO:0008531">
    <property type="term" value="F:riboflavin kinase activity"/>
    <property type="evidence" value="ECO:0007669"/>
    <property type="project" value="UniProtKB-UniRule"/>
</dbReference>
<dbReference type="NCBIfam" id="NF004162">
    <property type="entry name" value="PRK05627.1-5"/>
    <property type="match status" value="1"/>
</dbReference>
<evidence type="ECO:0000256" key="4">
    <source>
        <dbReference type="ARBA" id="ARBA00022630"/>
    </source>
</evidence>
<dbReference type="PANTHER" id="PTHR22749">
    <property type="entry name" value="RIBOFLAVIN KINASE/FMN ADENYLYLTRANSFERASE"/>
    <property type="match status" value="1"/>
</dbReference>
<comment type="caution">
    <text evidence="17">The sequence shown here is derived from an EMBL/GenBank/DDBJ whole genome shotgun (WGS) entry which is preliminary data.</text>
</comment>
<comment type="similarity">
    <text evidence="15">Belongs to the ribF family.</text>
</comment>
<dbReference type="SUPFAM" id="SSF82114">
    <property type="entry name" value="Riboflavin kinase-like"/>
    <property type="match status" value="1"/>
</dbReference>
<evidence type="ECO:0000256" key="3">
    <source>
        <dbReference type="ARBA" id="ARBA00005201"/>
    </source>
</evidence>
<keyword evidence="7 15" id="KW-0548">Nucleotidyltransferase</keyword>
<evidence type="ECO:0000256" key="12">
    <source>
        <dbReference type="ARBA" id="ARBA00023268"/>
    </source>
</evidence>
<comment type="pathway">
    <text evidence="3 15">Cofactor biosynthesis; FMN biosynthesis; FMN from riboflavin (ATP route): step 1/1.</text>
</comment>
<dbReference type="SMART" id="SM00904">
    <property type="entry name" value="Flavokinase"/>
    <property type="match status" value="1"/>
</dbReference>
<evidence type="ECO:0000313" key="17">
    <source>
        <dbReference type="EMBL" id="KAF1084573.1"/>
    </source>
</evidence>
<dbReference type="EC" id="2.7.7.2" evidence="15"/>
<evidence type="ECO:0000256" key="7">
    <source>
        <dbReference type="ARBA" id="ARBA00022695"/>
    </source>
</evidence>
<dbReference type="InterPro" id="IPR002606">
    <property type="entry name" value="Riboflavin_kinase_bac"/>
</dbReference>
<dbReference type="GO" id="GO:0005524">
    <property type="term" value="F:ATP binding"/>
    <property type="evidence" value="ECO:0007669"/>
    <property type="project" value="UniProtKB-UniRule"/>
</dbReference>
<dbReference type="GO" id="GO:0009231">
    <property type="term" value="P:riboflavin biosynthetic process"/>
    <property type="evidence" value="ECO:0007669"/>
    <property type="project" value="InterPro"/>
</dbReference>
<dbReference type="EMBL" id="LSRS01000005">
    <property type="protein sequence ID" value="KAF1084573.1"/>
    <property type="molecule type" value="Genomic_DNA"/>
</dbReference>
<evidence type="ECO:0000256" key="6">
    <source>
        <dbReference type="ARBA" id="ARBA00022679"/>
    </source>
</evidence>
<dbReference type="Pfam" id="PF06574">
    <property type="entry name" value="FAD_syn"/>
    <property type="match status" value="1"/>
</dbReference>
<evidence type="ECO:0000256" key="15">
    <source>
        <dbReference type="PIRNR" id="PIRNR004491"/>
    </source>
</evidence>
<evidence type="ECO:0000256" key="8">
    <source>
        <dbReference type="ARBA" id="ARBA00022741"/>
    </source>
</evidence>
<dbReference type="CDD" id="cd02064">
    <property type="entry name" value="FAD_synthetase_N"/>
    <property type="match status" value="1"/>
</dbReference>